<feature type="chain" id="PRO_5038858316" evidence="1">
    <location>
        <begin position="21"/>
        <end position="261"/>
    </location>
</feature>
<dbReference type="InterPro" id="IPR052159">
    <property type="entry name" value="Competence_DNA_uptake"/>
</dbReference>
<dbReference type="Proteomes" id="UP000198584">
    <property type="component" value="Unassembled WGS sequence"/>
</dbReference>
<gene>
    <name evidence="2" type="ORF">SAMN05421743_106142</name>
</gene>
<evidence type="ECO:0000256" key="1">
    <source>
        <dbReference type="SAM" id="SignalP"/>
    </source>
</evidence>
<protein>
    <submittedName>
        <fullName evidence="2">Metal-dependent hydrolase, beta-lactamase superfamily II</fullName>
    </submittedName>
</protein>
<dbReference type="OrthoDB" id="2696637at2"/>
<dbReference type="GO" id="GO:0016787">
    <property type="term" value="F:hydrolase activity"/>
    <property type="evidence" value="ECO:0007669"/>
    <property type="project" value="UniProtKB-KW"/>
</dbReference>
<organism evidence="2 3">
    <name type="scientific">Thalassobacillus cyri</name>
    <dbReference type="NCBI Taxonomy" id="571932"/>
    <lineage>
        <taxon>Bacteria</taxon>
        <taxon>Bacillati</taxon>
        <taxon>Bacillota</taxon>
        <taxon>Bacilli</taxon>
        <taxon>Bacillales</taxon>
        <taxon>Bacillaceae</taxon>
        <taxon>Thalassobacillus</taxon>
    </lineage>
</organism>
<keyword evidence="2" id="KW-0378">Hydrolase</keyword>
<sequence length="261" mass="30043">MLRFLFLLLLSLVMTGASQPQESQYEPKERSQAKITFFNLADGEATLLQTDRKKYYLINTGEHDSYKQLIEELERFDVKTIEGIILTGQTNDYCGNMNKLIEEYQVERIYHTGTIQTNCQPEADVTTTTWKEDDEVQLDGISMKVIFTDEEKMSLHLSFYETGVIFFAKGDIEEEIHITKKSLPPFQILKIGEYGTGNAPTEQFLEKTDPHMAVIFTRNGSAVNDGLIERMHGFWMDVYRLQQTGTTTIEMDKDQYNVPSD</sequence>
<dbReference type="RefSeq" id="WP_093044707.1">
    <property type="nucleotide sequence ID" value="NZ_FNQR01000006.1"/>
</dbReference>
<name>A0A1H4CQ42_9BACI</name>
<proteinExistence type="predicted"/>
<accession>A0A1H4CQ42</accession>
<dbReference type="PANTHER" id="PTHR30619">
    <property type="entry name" value="DNA INTERNALIZATION/COMPETENCE PROTEIN COMEC/REC2"/>
    <property type="match status" value="1"/>
</dbReference>
<evidence type="ECO:0000313" key="2">
    <source>
        <dbReference type="EMBL" id="SEA62473.1"/>
    </source>
</evidence>
<evidence type="ECO:0000313" key="3">
    <source>
        <dbReference type="Proteomes" id="UP000198584"/>
    </source>
</evidence>
<keyword evidence="3" id="KW-1185">Reference proteome</keyword>
<dbReference type="STRING" id="571932.SAMN05421743_106142"/>
<dbReference type="SUPFAM" id="SSF56281">
    <property type="entry name" value="Metallo-hydrolase/oxidoreductase"/>
    <property type="match status" value="1"/>
</dbReference>
<dbReference type="EMBL" id="FNQR01000006">
    <property type="protein sequence ID" value="SEA62473.1"/>
    <property type="molecule type" value="Genomic_DNA"/>
</dbReference>
<feature type="signal peptide" evidence="1">
    <location>
        <begin position="1"/>
        <end position="20"/>
    </location>
</feature>
<reference evidence="3" key="1">
    <citation type="submission" date="2016-10" db="EMBL/GenBank/DDBJ databases">
        <authorList>
            <person name="Varghese N."/>
            <person name="Submissions S."/>
        </authorList>
    </citation>
    <scope>NUCLEOTIDE SEQUENCE [LARGE SCALE GENOMIC DNA]</scope>
    <source>
        <strain evidence="3">CCM7597</strain>
    </source>
</reference>
<dbReference type="PANTHER" id="PTHR30619:SF1">
    <property type="entry name" value="RECOMBINATION PROTEIN 2"/>
    <property type="match status" value="1"/>
</dbReference>
<keyword evidence="1" id="KW-0732">Signal</keyword>
<dbReference type="InterPro" id="IPR036866">
    <property type="entry name" value="RibonucZ/Hydroxyglut_hydro"/>
</dbReference>
<dbReference type="Gene3D" id="3.60.15.10">
    <property type="entry name" value="Ribonuclease Z/Hydroxyacylglutathione hydrolase-like"/>
    <property type="match status" value="1"/>
</dbReference>
<dbReference type="AlphaFoldDB" id="A0A1H4CQ42"/>